<dbReference type="Pfam" id="PF07963">
    <property type="entry name" value="N_methyl"/>
    <property type="match status" value="1"/>
</dbReference>
<keyword evidence="4 6" id="KW-1133">Transmembrane helix</keyword>
<dbReference type="PANTHER" id="PTHR30093:SF44">
    <property type="entry name" value="TYPE II SECRETION SYSTEM CORE PROTEIN G"/>
    <property type="match status" value="1"/>
</dbReference>
<dbReference type="InterPro" id="IPR045584">
    <property type="entry name" value="Pilin-like"/>
</dbReference>
<evidence type="ECO:0008006" key="9">
    <source>
        <dbReference type="Google" id="ProtNLM"/>
    </source>
</evidence>
<dbReference type="PANTHER" id="PTHR30093">
    <property type="entry name" value="GENERAL SECRETION PATHWAY PROTEIN G"/>
    <property type="match status" value="1"/>
</dbReference>
<gene>
    <name evidence="7" type="ORF">GCM10009105_03030</name>
</gene>
<keyword evidence="8" id="KW-1185">Reference proteome</keyword>
<evidence type="ECO:0000256" key="2">
    <source>
        <dbReference type="ARBA" id="ARBA00022481"/>
    </source>
</evidence>
<dbReference type="EMBL" id="BAAAEU010000001">
    <property type="protein sequence ID" value="GAA0705541.1"/>
    <property type="molecule type" value="Genomic_DNA"/>
</dbReference>
<accession>A0ABP3THZ4</accession>
<dbReference type="RefSeq" id="WP_343786422.1">
    <property type="nucleotide sequence ID" value="NZ_BAAAEU010000001.1"/>
</dbReference>
<dbReference type="Gene3D" id="3.30.700.10">
    <property type="entry name" value="Glycoprotein, Type 4 Pilin"/>
    <property type="match status" value="1"/>
</dbReference>
<keyword evidence="3 6" id="KW-0812">Transmembrane</keyword>
<comment type="subcellular location">
    <subcellularLocation>
        <location evidence="1">Membrane</location>
        <topology evidence="1">Single-pass membrane protein</topology>
    </subcellularLocation>
</comment>
<evidence type="ECO:0000256" key="5">
    <source>
        <dbReference type="ARBA" id="ARBA00023136"/>
    </source>
</evidence>
<keyword evidence="2" id="KW-0488">Methylation</keyword>
<reference evidence="8" key="1">
    <citation type="journal article" date="2019" name="Int. J. Syst. Evol. Microbiol.">
        <title>The Global Catalogue of Microorganisms (GCM) 10K type strain sequencing project: providing services to taxonomists for standard genome sequencing and annotation.</title>
        <authorList>
            <consortium name="The Broad Institute Genomics Platform"/>
            <consortium name="The Broad Institute Genome Sequencing Center for Infectious Disease"/>
            <person name="Wu L."/>
            <person name="Ma J."/>
        </authorList>
    </citation>
    <scope>NUCLEOTIDE SEQUENCE [LARGE SCALE GENOMIC DNA]</scope>
    <source>
        <strain evidence="8">JCM 15421</strain>
    </source>
</reference>
<organism evidence="7 8">
    <name type="scientific">Dokdonella soli</name>
    <dbReference type="NCBI Taxonomy" id="529810"/>
    <lineage>
        <taxon>Bacteria</taxon>
        <taxon>Pseudomonadati</taxon>
        <taxon>Pseudomonadota</taxon>
        <taxon>Gammaproteobacteria</taxon>
        <taxon>Lysobacterales</taxon>
        <taxon>Rhodanobacteraceae</taxon>
        <taxon>Dokdonella</taxon>
    </lineage>
</organism>
<dbReference type="InterPro" id="IPR012902">
    <property type="entry name" value="N_methyl_site"/>
</dbReference>
<name>A0ABP3THZ4_9GAMM</name>
<sequence length="158" mass="16551">MKLKCHGGTERAAEGFTLIELLVVIAIVAILAAIALPSYSDYITRSKLTEAQNGLQDFRVHMEQFFQDSRNYGAGAACGLDPAATEAGAYFDFTCTRTAAAPPAPETYTATATGKASTPVAGFTFTINSANARATTNVPAGWTANASCWIVRKGGSCS</sequence>
<keyword evidence="5 6" id="KW-0472">Membrane</keyword>
<dbReference type="InterPro" id="IPR031982">
    <property type="entry name" value="PilE-like"/>
</dbReference>
<evidence type="ECO:0000256" key="6">
    <source>
        <dbReference type="SAM" id="Phobius"/>
    </source>
</evidence>
<dbReference type="NCBIfam" id="TIGR02532">
    <property type="entry name" value="IV_pilin_GFxxxE"/>
    <property type="match status" value="1"/>
</dbReference>
<dbReference type="PROSITE" id="PS00409">
    <property type="entry name" value="PROKAR_NTER_METHYL"/>
    <property type="match status" value="1"/>
</dbReference>
<dbReference type="Pfam" id="PF16732">
    <property type="entry name" value="ComP_DUS"/>
    <property type="match status" value="1"/>
</dbReference>
<evidence type="ECO:0000256" key="4">
    <source>
        <dbReference type="ARBA" id="ARBA00022989"/>
    </source>
</evidence>
<feature type="transmembrane region" description="Helical" evidence="6">
    <location>
        <begin position="12"/>
        <end position="36"/>
    </location>
</feature>
<evidence type="ECO:0000256" key="1">
    <source>
        <dbReference type="ARBA" id="ARBA00004167"/>
    </source>
</evidence>
<comment type="caution">
    <text evidence="7">The sequence shown here is derived from an EMBL/GenBank/DDBJ whole genome shotgun (WGS) entry which is preliminary data.</text>
</comment>
<proteinExistence type="predicted"/>
<evidence type="ECO:0000313" key="7">
    <source>
        <dbReference type="EMBL" id="GAA0705541.1"/>
    </source>
</evidence>
<evidence type="ECO:0000256" key="3">
    <source>
        <dbReference type="ARBA" id="ARBA00022692"/>
    </source>
</evidence>
<dbReference type="Proteomes" id="UP001501523">
    <property type="component" value="Unassembled WGS sequence"/>
</dbReference>
<dbReference type="SUPFAM" id="SSF54523">
    <property type="entry name" value="Pili subunits"/>
    <property type="match status" value="1"/>
</dbReference>
<protein>
    <recommendedName>
        <fullName evidence="9">Prepilin-type N-terminal cleavage/methylation domain-containing protein</fullName>
    </recommendedName>
</protein>
<evidence type="ECO:0000313" key="8">
    <source>
        <dbReference type="Proteomes" id="UP001501523"/>
    </source>
</evidence>